<evidence type="ECO:0000313" key="6">
    <source>
        <dbReference type="Proteomes" id="UP000318126"/>
    </source>
</evidence>
<evidence type="ECO:0000256" key="2">
    <source>
        <dbReference type="ARBA" id="ARBA00022643"/>
    </source>
</evidence>
<accession>A0A553JKT7</accession>
<dbReference type="Gene3D" id="3.40.109.10">
    <property type="entry name" value="NADH Oxidase"/>
    <property type="match status" value="1"/>
</dbReference>
<keyword evidence="6" id="KW-1185">Reference proteome</keyword>
<evidence type="ECO:0000259" key="4">
    <source>
        <dbReference type="Pfam" id="PF00881"/>
    </source>
</evidence>
<dbReference type="CDD" id="cd02144">
    <property type="entry name" value="iodotyrosine_dehalogenase"/>
    <property type="match status" value="1"/>
</dbReference>
<dbReference type="GO" id="GO:0016491">
    <property type="term" value="F:oxidoreductase activity"/>
    <property type="evidence" value="ECO:0007669"/>
    <property type="project" value="UniProtKB-KW"/>
</dbReference>
<evidence type="ECO:0000256" key="1">
    <source>
        <dbReference type="ARBA" id="ARBA00022630"/>
    </source>
</evidence>
<reference evidence="6" key="1">
    <citation type="submission" date="2019-07" db="EMBL/GenBank/DDBJ databases">
        <title>Shewanella sp. YLB-08 draft genomic sequence.</title>
        <authorList>
            <person name="Yu L."/>
        </authorList>
    </citation>
    <scope>NUCLEOTIDE SEQUENCE [LARGE SCALE GENOMIC DNA]</scope>
    <source>
        <strain evidence="6">JCM 20706</strain>
    </source>
</reference>
<dbReference type="InterPro" id="IPR029479">
    <property type="entry name" value="Nitroreductase"/>
</dbReference>
<dbReference type="RefSeq" id="WP_144041477.1">
    <property type="nucleotide sequence ID" value="NZ_BMPL01000043.1"/>
</dbReference>
<name>A0A553JKT7_SHEHA</name>
<keyword evidence="1" id="KW-0285">Flavoprotein</keyword>
<feature type="domain" description="Nitroreductase" evidence="4">
    <location>
        <begin position="32"/>
        <end position="202"/>
    </location>
</feature>
<comment type="caution">
    <text evidence="5">The sequence shown here is derived from an EMBL/GenBank/DDBJ whole genome shotgun (WGS) entry which is preliminary data.</text>
</comment>
<protein>
    <submittedName>
        <fullName evidence="5">Nitroreductase family protein</fullName>
    </submittedName>
</protein>
<gene>
    <name evidence="5" type="ORF">FN961_17535</name>
</gene>
<dbReference type="PANTHER" id="PTHR23026:SF90">
    <property type="entry name" value="IODOTYROSINE DEIODINASE 1"/>
    <property type="match status" value="1"/>
</dbReference>
<dbReference type="Pfam" id="PF00881">
    <property type="entry name" value="Nitroreductase"/>
    <property type="match status" value="1"/>
</dbReference>
<organism evidence="5 6">
    <name type="scientific">Shewanella hanedai</name>
    <name type="common">Alteromonas hanedai</name>
    <dbReference type="NCBI Taxonomy" id="25"/>
    <lineage>
        <taxon>Bacteria</taxon>
        <taxon>Pseudomonadati</taxon>
        <taxon>Pseudomonadota</taxon>
        <taxon>Gammaproteobacteria</taxon>
        <taxon>Alteromonadales</taxon>
        <taxon>Shewanellaceae</taxon>
        <taxon>Shewanella</taxon>
    </lineage>
</organism>
<evidence type="ECO:0000256" key="3">
    <source>
        <dbReference type="ARBA" id="ARBA00023002"/>
    </source>
</evidence>
<evidence type="ECO:0000313" key="5">
    <source>
        <dbReference type="EMBL" id="TRY13070.1"/>
    </source>
</evidence>
<dbReference type="InterPro" id="IPR000415">
    <property type="entry name" value="Nitroreductase-like"/>
</dbReference>
<keyword evidence="3" id="KW-0560">Oxidoreductase</keyword>
<dbReference type="OrthoDB" id="9802510at2"/>
<dbReference type="SUPFAM" id="SSF55469">
    <property type="entry name" value="FMN-dependent nitroreductase-like"/>
    <property type="match status" value="1"/>
</dbReference>
<dbReference type="Proteomes" id="UP000318126">
    <property type="component" value="Unassembled WGS sequence"/>
</dbReference>
<dbReference type="AlphaFoldDB" id="A0A553JKT7"/>
<dbReference type="PANTHER" id="PTHR23026">
    <property type="entry name" value="NADPH NITROREDUCTASE"/>
    <property type="match status" value="1"/>
</dbReference>
<sequence>MKETEAHHPLTDFIEYGQEEMLARAQAHYQEVKRRHSIRQFSDRAVPQAIIEQCIQTAATAPSGANHQPWHFVAINDPKVKAQIRHEAEALERSFYEGRGGEEWLEALKPLGTDANKSYLERAPWLIAVFSQKRGGMDNDDSKTNYYVHESVGIATGFLLQALHHAGLGTLTHTPKPMSFLSKVCGRDTDVDRPYMLIVAGYPDEGASIPDHATKKKSIADVCTFM</sequence>
<dbReference type="InterPro" id="IPR050627">
    <property type="entry name" value="Nitroreductase/BluB"/>
</dbReference>
<proteinExistence type="predicted"/>
<dbReference type="EMBL" id="VKGK01000023">
    <property type="protein sequence ID" value="TRY13070.1"/>
    <property type="molecule type" value="Genomic_DNA"/>
</dbReference>
<keyword evidence="2" id="KW-0288">FMN</keyword>